<feature type="region of interest" description="Disordered" evidence="1">
    <location>
        <begin position="1190"/>
        <end position="1258"/>
    </location>
</feature>
<feature type="compositionally biased region" description="Polar residues" evidence="1">
    <location>
        <begin position="786"/>
        <end position="801"/>
    </location>
</feature>
<dbReference type="InterPro" id="IPR013767">
    <property type="entry name" value="PAS_fold"/>
</dbReference>
<feature type="compositionally biased region" description="Polar residues" evidence="1">
    <location>
        <begin position="887"/>
        <end position="906"/>
    </location>
</feature>
<feature type="region of interest" description="Disordered" evidence="1">
    <location>
        <begin position="1091"/>
        <end position="1114"/>
    </location>
</feature>
<dbReference type="PROSITE" id="PS50113">
    <property type="entry name" value="PAC"/>
    <property type="match status" value="1"/>
</dbReference>
<feature type="region of interest" description="Disordered" evidence="1">
    <location>
        <begin position="1333"/>
        <end position="1357"/>
    </location>
</feature>
<protein>
    <submittedName>
        <fullName evidence="6">PAS domain S-box protein</fullName>
    </submittedName>
</protein>
<feature type="region of interest" description="Disordered" evidence="1">
    <location>
        <begin position="887"/>
        <end position="913"/>
    </location>
</feature>
<feature type="transmembrane region" description="Helical" evidence="2">
    <location>
        <begin position="50"/>
        <end position="71"/>
    </location>
</feature>
<keyword evidence="7" id="KW-1185">Reference proteome</keyword>
<evidence type="ECO:0000259" key="5">
    <source>
        <dbReference type="PROSITE" id="PS50113"/>
    </source>
</evidence>
<feature type="region of interest" description="Disordered" evidence="1">
    <location>
        <begin position="786"/>
        <end position="806"/>
    </location>
</feature>
<dbReference type="PROSITE" id="PS50112">
    <property type="entry name" value="PAS"/>
    <property type="match status" value="2"/>
</dbReference>
<dbReference type="RefSeq" id="WP_115592736.1">
    <property type="nucleotide sequence ID" value="NZ_QRHA01000004.1"/>
</dbReference>
<keyword evidence="2" id="KW-1133">Transmembrane helix</keyword>
<dbReference type="InterPro" id="IPR035965">
    <property type="entry name" value="PAS-like_dom_sf"/>
</dbReference>
<dbReference type="InterPro" id="IPR000014">
    <property type="entry name" value="PAS"/>
</dbReference>
<keyword evidence="2" id="KW-0472">Membrane</keyword>
<dbReference type="InterPro" id="IPR052155">
    <property type="entry name" value="Biofilm_reg_signaling"/>
</dbReference>
<evidence type="ECO:0000256" key="2">
    <source>
        <dbReference type="SAM" id="Phobius"/>
    </source>
</evidence>
<gene>
    <name evidence="6" type="ORF">DXV75_07290</name>
</gene>
<feature type="domain" description="PAS" evidence="4">
    <location>
        <begin position="455"/>
        <end position="521"/>
    </location>
</feature>
<proteinExistence type="predicted"/>
<accession>A0A3D8MAD9</accession>
<comment type="caution">
    <text evidence="6">The sequence shown here is derived from an EMBL/GenBank/DDBJ whole genome shotgun (WGS) entry which is preliminary data.</text>
</comment>
<dbReference type="OrthoDB" id="6319836at2"/>
<dbReference type="Gene3D" id="1.10.287.1490">
    <property type="match status" value="2"/>
</dbReference>
<dbReference type="PANTHER" id="PTHR44757">
    <property type="entry name" value="DIGUANYLATE CYCLASE DGCP"/>
    <property type="match status" value="1"/>
</dbReference>
<feature type="compositionally biased region" description="Basic and acidic residues" evidence="1">
    <location>
        <begin position="1222"/>
        <end position="1236"/>
    </location>
</feature>
<evidence type="ECO:0000256" key="1">
    <source>
        <dbReference type="SAM" id="MobiDB-lite"/>
    </source>
</evidence>
<dbReference type="NCBIfam" id="TIGR00229">
    <property type="entry name" value="sensory_box"/>
    <property type="match status" value="3"/>
</dbReference>
<dbReference type="InterPro" id="IPR000700">
    <property type="entry name" value="PAS-assoc_C"/>
</dbReference>
<feature type="compositionally biased region" description="Polar residues" evidence="1">
    <location>
        <begin position="1097"/>
        <end position="1114"/>
    </location>
</feature>
<dbReference type="Pfam" id="PF00989">
    <property type="entry name" value="PAS"/>
    <property type="match status" value="2"/>
</dbReference>
<organism evidence="6 7">
    <name type="scientific">Alteromonas aestuariivivens</name>
    <dbReference type="NCBI Taxonomy" id="1938339"/>
    <lineage>
        <taxon>Bacteria</taxon>
        <taxon>Pseudomonadati</taxon>
        <taxon>Pseudomonadota</taxon>
        <taxon>Gammaproteobacteria</taxon>
        <taxon>Alteromonadales</taxon>
        <taxon>Alteromonadaceae</taxon>
        <taxon>Alteromonas/Salinimonas group</taxon>
        <taxon>Alteromonas</taxon>
    </lineage>
</organism>
<sequence length="1510" mass="171165">MRSLAQREGKANLRNVRTGKKWALSGILAAAFASPALAFTAPLQQLPSDVFQIAASAVLLVTAALLITVLIQHLGIRRMRTKAAGTEQILDQRTEQLDSLSSGVVFLTDTGGIAFANRSAAYLLGCKAEALYGRQLIDLLPEQHHSEIEQILNGTREQRLQCLLPSRNRHYLLRINPRLPDVTGYSAMVCLEDVHPYQQKLDYQTDMQQHILGLPDQAEFGLVQIQFGQQQVSVNHQFGIWLGENAASERKDEAFFDLFSETSRGDVTQAFSDMAEGQTIAVEAELISPKGSIPVMLSGSVAPHTRESDAPIGHLVVTSLAQKYDLKAQVSDVTRRLQTLSAASAEAIYFLDGDDRLVDCNRPFATLFGAEPMRVKGKHIEELACFNDELKALHRKVESMMPKRSEVTLNRSDGSEKRLHVTLQWIVIDTKRIGMVGIVRDLTEHYELKQELSEAENRLATFMDRAPMGIAVFDGNDKLTEVNQTLCKQLGLQSDELKSRSFYQLFANSEHSATAARKLHRHDALNEFAASLKDVNDKPVSTTLYASKIREIPEEYVCWVGGRAEQEYLNNRFERLIKYTSAPVALLGDDGFTQLNTAACAFFGVQEEDLLGRRPDSIELNATEQQAKALSEKLTLVREQGQVLTFDWQHHYQGQILPTEATFIPVFRDGVLQSVICIWIDLRAVEQANAARVEAVKLRQAAEQEVAEKQQLLKNNQDKLAQQSQALAQTEQNLADTAERLKSAEDNLSEKISTISDLQQAHKDISSHLASLQQDYEQNRELLARSQQANSELESQLQQSGEKVGRLEKQRNQIAEALQYSEKQHKEAQLQLDESRKETERLKQARKEQQQQVDSYASQIERLRSSISDKDQQMAAVSHQIQTLQSELQNSSQVSDSLREQLANQRKASEQAQKERRELELACRKAESELAGKARHIDHLQHEMQMLEEMSKQQKGDMEKHAKQLQDELRSKQAQLSETALTLEQLQKQAEQEKREKEAQQNTLARLQEEMAQVQKRAEQQQQQVAQADQAWKEQQQKLQAALAQKQAQLQKAEEFLNDAKQQTQAERDEKARQQALFNKLKNELEDMQAQADEQRQAMQVSDKNWQNQQQSLAQELAEKQAQLDKAQAQLDAHQKQVDAEKLARMEQQNMLSQLKSELSDVEQRAAKQQALMAGSDEQWRKHHEEIEAQKQQLQQALKQAQSQNSQMQTKLQSSMADLADAEAKVSKTQSEEQKLQQELNHAKAQAESLADKLKQQEQREAQLQSQVVEQQKALKDNESSISALKQQQATLTAQLEAVQKEYQSTKASLSQQGSSQSDLNLQLKQLEQELKESRSQLTNKEKALQSAQNQLETSKKKLANQEQVLIDAQKAELHREQKSTAVKRPEPEYAKLEMPPEPQLWFDLLPYLQQNRQVGSLGTSLTKLMTGLENAMNDTDKAVMEDDHRQILLSTRKLIKVIEPIHAEPLNDMSSRLMLDCEQNNTDNISIFWPIAKQNLQRTLRVIYSHMHE</sequence>
<dbReference type="PANTHER" id="PTHR44757:SF2">
    <property type="entry name" value="BIOFILM ARCHITECTURE MAINTENANCE PROTEIN MBAA"/>
    <property type="match status" value="1"/>
</dbReference>
<name>A0A3D8MAD9_9ALTE</name>
<evidence type="ECO:0000313" key="6">
    <source>
        <dbReference type="EMBL" id="RDV26784.1"/>
    </source>
</evidence>
<evidence type="ECO:0000313" key="7">
    <source>
        <dbReference type="Proteomes" id="UP000256561"/>
    </source>
</evidence>
<evidence type="ECO:0000259" key="4">
    <source>
        <dbReference type="PROSITE" id="PS50112"/>
    </source>
</evidence>
<keyword evidence="3" id="KW-0732">Signal</keyword>
<feature type="domain" description="PAC" evidence="5">
    <location>
        <begin position="403"/>
        <end position="454"/>
    </location>
</feature>
<dbReference type="Gene3D" id="3.30.450.20">
    <property type="entry name" value="PAS domain"/>
    <property type="match status" value="4"/>
</dbReference>
<dbReference type="EMBL" id="QRHA01000004">
    <property type="protein sequence ID" value="RDV26784.1"/>
    <property type="molecule type" value="Genomic_DNA"/>
</dbReference>
<feature type="domain" description="PAS" evidence="4">
    <location>
        <begin position="97"/>
        <end position="159"/>
    </location>
</feature>
<dbReference type="Proteomes" id="UP000256561">
    <property type="component" value="Unassembled WGS sequence"/>
</dbReference>
<feature type="compositionally biased region" description="Low complexity" evidence="1">
    <location>
        <begin position="1190"/>
        <end position="1207"/>
    </location>
</feature>
<feature type="compositionally biased region" description="Basic and acidic residues" evidence="1">
    <location>
        <begin position="1333"/>
        <end position="1344"/>
    </location>
</feature>
<dbReference type="SUPFAM" id="SSF55785">
    <property type="entry name" value="PYP-like sensor domain (PAS domain)"/>
    <property type="match status" value="4"/>
</dbReference>
<dbReference type="Pfam" id="PF13426">
    <property type="entry name" value="PAS_9"/>
    <property type="match status" value="2"/>
</dbReference>
<reference evidence="7" key="1">
    <citation type="submission" date="2018-08" db="EMBL/GenBank/DDBJ databases">
        <authorList>
            <person name="Zhang J."/>
            <person name="Du Z.-J."/>
        </authorList>
    </citation>
    <scope>NUCLEOTIDE SEQUENCE [LARGE SCALE GENOMIC DNA]</scope>
    <source>
        <strain evidence="7">KCTC 52655</strain>
    </source>
</reference>
<evidence type="ECO:0000256" key="3">
    <source>
        <dbReference type="SAM" id="SignalP"/>
    </source>
</evidence>
<feature type="chain" id="PRO_5017751805" evidence="3">
    <location>
        <begin position="39"/>
        <end position="1510"/>
    </location>
</feature>
<dbReference type="GO" id="GO:0006355">
    <property type="term" value="P:regulation of DNA-templated transcription"/>
    <property type="evidence" value="ECO:0007669"/>
    <property type="project" value="InterPro"/>
</dbReference>
<dbReference type="SMART" id="SM00091">
    <property type="entry name" value="PAS"/>
    <property type="match status" value="4"/>
</dbReference>
<feature type="signal peptide" evidence="3">
    <location>
        <begin position="1"/>
        <end position="38"/>
    </location>
</feature>
<dbReference type="CDD" id="cd00130">
    <property type="entry name" value="PAS"/>
    <property type="match status" value="4"/>
</dbReference>
<keyword evidence="2" id="KW-0812">Transmembrane</keyword>